<feature type="domain" description="DUF4394" evidence="1">
    <location>
        <begin position="35"/>
        <end position="285"/>
    </location>
</feature>
<protein>
    <submittedName>
        <fullName evidence="2">DUF4394 domain-containing protein</fullName>
    </submittedName>
</protein>
<evidence type="ECO:0000313" key="3">
    <source>
        <dbReference type="Proteomes" id="UP000593765"/>
    </source>
</evidence>
<name>A0A7M2X290_9BACT</name>
<gene>
    <name evidence="2" type="ORF">IPV69_05785</name>
</gene>
<dbReference type="KEGG" id="hbs:IPV69_05785"/>
<dbReference type="SUPFAM" id="SSF69322">
    <property type="entry name" value="Tricorn protease domain 2"/>
    <property type="match status" value="1"/>
</dbReference>
<evidence type="ECO:0000313" key="2">
    <source>
        <dbReference type="EMBL" id="QOV90870.1"/>
    </source>
</evidence>
<organism evidence="2 3">
    <name type="scientific">Humisphaera borealis</name>
    <dbReference type="NCBI Taxonomy" id="2807512"/>
    <lineage>
        <taxon>Bacteria</taxon>
        <taxon>Pseudomonadati</taxon>
        <taxon>Planctomycetota</taxon>
        <taxon>Phycisphaerae</taxon>
        <taxon>Tepidisphaerales</taxon>
        <taxon>Tepidisphaeraceae</taxon>
        <taxon>Humisphaera</taxon>
    </lineage>
</organism>
<accession>A0A7M2X290</accession>
<dbReference type="Proteomes" id="UP000593765">
    <property type="component" value="Chromosome"/>
</dbReference>
<dbReference type="Pfam" id="PF14339">
    <property type="entry name" value="DUF4394"/>
    <property type="match status" value="2"/>
</dbReference>
<reference evidence="2 3" key="1">
    <citation type="submission" date="2020-10" db="EMBL/GenBank/DDBJ databases">
        <title>Wide distribution of Phycisphaera-like planctomycetes from WD2101 soil group in peatlands and genome analysis of the first cultivated representative.</title>
        <authorList>
            <person name="Dedysh S.N."/>
            <person name="Beletsky A.V."/>
            <person name="Ivanova A."/>
            <person name="Kulichevskaya I.S."/>
            <person name="Suzina N.E."/>
            <person name="Philippov D.A."/>
            <person name="Rakitin A.L."/>
            <person name="Mardanov A.V."/>
            <person name="Ravin N.V."/>
        </authorList>
    </citation>
    <scope>NUCLEOTIDE SEQUENCE [LARGE SCALE GENOMIC DNA]</scope>
    <source>
        <strain evidence="2 3">M1803</strain>
    </source>
</reference>
<keyword evidence="3" id="KW-1185">Reference proteome</keyword>
<sequence>MHRLSTEPVKVSVIETLEDRKLLSTVVGISGRDVLVYFDSATPNQTIAKTKVKGLARGESLVGLDFRPANGQLYALGDTSRLYRIDPTNGRATAVGAGGAAFLPALSGTEFGFDFNPSADRIRVVSDTDVNLRLDPDTGAVVDFDAGVADTQTDLPLTFATGDINAGANPTVVAAAYTNNVAAGTPTALYGIDADRNALVAIGSVDGVTDSPNNGNVTTIGALGVDATQVTGFDIETVGSTNNAFATLATGAKGRSGFYSVNLTSGAATLIGEVRAVNAPIRGIAVVPSGSRIVIVNPANRLYTIDAAIPNLKSSPVRISGLGKKEKIISIDQRPADGTLLGLSNQNRLYSINVSTGAAQAVGSRNTVTLNKKAKLDMDFNPSVDLIRVVNTAGENVRYNPIDGQIVDSDVVTAGVQFDGPIVYASTDVNAAATPSVTGIAYGSNVAATPSTTLFAIDAKQDVLVTVGTAGGATSPNTGQLFTVGALGVNVKDVSLFDIVTNNSADTGYAIFRQSSGGRALYRIDLTTGAATVIGNLPNGVVPVGMALSFPVAV</sequence>
<dbReference type="RefSeq" id="WP_206293974.1">
    <property type="nucleotide sequence ID" value="NZ_CP063458.1"/>
</dbReference>
<dbReference type="AlphaFoldDB" id="A0A7M2X290"/>
<evidence type="ECO:0000259" key="1">
    <source>
        <dbReference type="Pfam" id="PF14339"/>
    </source>
</evidence>
<dbReference type="InterPro" id="IPR025507">
    <property type="entry name" value="DUF4394"/>
</dbReference>
<proteinExistence type="predicted"/>
<dbReference type="EMBL" id="CP063458">
    <property type="protein sequence ID" value="QOV90870.1"/>
    <property type="molecule type" value="Genomic_DNA"/>
</dbReference>
<feature type="domain" description="DUF4394" evidence="1">
    <location>
        <begin position="302"/>
        <end position="541"/>
    </location>
</feature>